<dbReference type="Pfam" id="PF25954">
    <property type="entry name" value="Beta-barrel_RND_2"/>
    <property type="match status" value="1"/>
</dbReference>
<keyword evidence="5" id="KW-0472">Membrane</keyword>
<proteinExistence type="inferred from homology"/>
<dbReference type="GO" id="GO:0016020">
    <property type="term" value="C:membrane"/>
    <property type="evidence" value="ECO:0007669"/>
    <property type="project" value="UniProtKB-SubCell"/>
</dbReference>
<dbReference type="Gene3D" id="2.40.30.170">
    <property type="match status" value="1"/>
</dbReference>
<evidence type="ECO:0000259" key="7">
    <source>
        <dbReference type="Pfam" id="PF25917"/>
    </source>
</evidence>
<keyword evidence="6" id="KW-0175">Coiled coil</keyword>
<dbReference type="EMBL" id="LCYC01000039">
    <property type="protein sequence ID" value="KWV76224.1"/>
    <property type="molecule type" value="Genomic_DNA"/>
</dbReference>
<feature type="coiled-coil region" evidence="6">
    <location>
        <begin position="187"/>
        <end position="219"/>
    </location>
</feature>
<comment type="similarity">
    <text evidence="2">Belongs to the membrane fusion protein (MFP) (TC 8.A.1) family.</text>
</comment>
<gene>
    <name evidence="9" type="primary">emrK_4</name>
    <name evidence="9" type="ORF">PFL603g_02564</name>
</gene>
<dbReference type="Pfam" id="PF25917">
    <property type="entry name" value="BSH_RND"/>
    <property type="match status" value="1"/>
</dbReference>
<feature type="coiled-coil region" evidence="6">
    <location>
        <begin position="119"/>
        <end position="146"/>
    </location>
</feature>
<evidence type="ECO:0000256" key="4">
    <source>
        <dbReference type="ARBA" id="ARBA00022989"/>
    </source>
</evidence>
<protein>
    <submittedName>
        <fullName evidence="9">Putative multidrug resistance protein EmrK</fullName>
    </submittedName>
</protein>
<dbReference type="InterPro" id="IPR050739">
    <property type="entry name" value="MFP"/>
</dbReference>
<dbReference type="Gene3D" id="2.40.50.100">
    <property type="match status" value="1"/>
</dbReference>
<evidence type="ECO:0000256" key="3">
    <source>
        <dbReference type="ARBA" id="ARBA00022692"/>
    </source>
</evidence>
<dbReference type="GO" id="GO:0055085">
    <property type="term" value="P:transmembrane transport"/>
    <property type="evidence" value="ECO:0007669"/>
    <property type="project" value="InterPro"/>
</dbReference>
<organism evidence="9 10">
    <name type="scientific">Pseudomonas fluorescens</name>
    <dbReference type="NCBI Taxonomy" id="294"/>
    <lineage>
        <taxon>Bacteria</taxon>
        <taxon>Pseudomonadati</taxon>
        <taxon>Pseudomonadota</taxon>
        <taxon>Gammaproteobacteria</taxon>
        <taxon>Pseudomonadales</taxon>
        <taxon>Pseudomonadaceae</taxon>
        <taxon>Pseudomonas</taxon>
    </lineage>
</organism>
<dbReference type="PANTHER" id="PTHR30386">
    <property type="entry name" value="MEMBRANE FUSION SUBUNIT OF EMRAB-TOLC MULTIDRUG EFFLUX PUMP"/>
    <property type="match status" value="1"/>
</dbReference>
<keyword evidence="3" id="KW-0812">Transmembrane</keyword>
<dbReference type="Proteomes" id="UP000063434">
    <property type="component" value="Unassembled WGS sequence"/>
</dbReference>
<dbReference type="InterPro" id="IPR058792">
    <property type="entry name" value="Beta-barrel_RND_2"/>
</dbReference>
<dbReference type="Gene3D" id="1.10.287.470">
    <property type="entry name" value="Helix hairpin bin"/>
    <property type="match status" value="2"/>
</dbReference>
<evidence type="ECO:0000256" key="2">
    <source>
        <dbReference type="ARBA" id="ARBA00009477"/>
    </source>
</evidence>
<dbReference type="RefSeq" id="WP_056785659.1">
    <property type="nucleotide sequence ID" value="NZ_LCYC01000039.1"/>
</dbReference>
<comment type="subcellular location">
    <subcellularLocation>
        <location evidence="1">Membrane</location>
        <topology evidence="1">Single-pass membrane protein</topology>
    </subcellularLocation>
</comment>
<evidence type="ECO:0000256" key="6">
    <source>
        <dbReference type="SAM" id="Coils"/>
    </source>
</evidence>
<dbReference type="PANTHER" id="PTHR30386:SF26">
    <property type="entry name" value="TRANSPORT PROTEIN COMB"/>
    <property type="match status" value="1"/>
</dbReference>
<evidence type="ECO:0000313" key="9">
    <source>
        <dbReference type="EMBL" id="KWV76224.1"/>
    </source>
</evidence>
<evidence type="ECO:0000256" key="1">
    <source>
        <dbReference type="ARBA" id="ARBA00004167"/>
    </source>
</evidence>
<feature type="domain" description="CusB-like beta-barrel" evidence="8">
    <location>
        <begin position="251"/>
        <end position="295"/>
    </location>
</feature>
<name>A0A120G0H0_PSEFL</name>
<feature type="domain" description="Multidrug resistance protein MdtA-like barrel-sandwich hybrid" evidence="7">
    <location>
        <begin position="47"/>
        <end position="246"/>
    </location>
</feature>
<reference evidence="9 10" key="1">
    <citation type="submission" date="2015-05" db="EMBL/GenBank/DDBJ databases">
        <title>A genomic and transcriptomic approach to investigate the blue pigment phenotype in Pseudomonas fluorescens.</title>
        <authorList>
            <person name="Andreani N.A."/>
            <person name="Cardazzo B."/>
        </authorList>
    </citation>
    <scope>NUCLEOTIDE SEQUENCE [LARGE SCALE GENOMIC DNA]</scope>
    <source>
        <strain evidence="9 10">Ps_40</strain>
    </source>
</reference>
<evidence type="ECO:0000313" key="10">
    <source>
        <dbReference type="Proteomes" id="UP000063434"/>
    </source>
</evidence>
<dbReference type="InterPro" id="IPR058625">
    <property type="entry name" value="MdtA-like_BSH"/>
</dbReference>
<dbReference type="PATRIC" id="fig|294.195.peg.2739"/>
<accession>A0A120G0H0</accession>
<dbReference type="SUPFAM" id="SSF111369">
    <property type="entry name" value="HlyD-like secretion proteins"/>
    <property type="match status" value="2"/>
</dbReference>
<keyword evidence="4" id="KW-1133">Transmembrane helix</keyword>
<evidence type="ECO:0000259" key="8">
    <source>
        <dbReference type="Pfam" id="PF25954"/>
    </source>
</evidence>
<evidence type="ECO:0000256" key="5">
    <source>
        <dbReference type="ARBA" id="ARBA00023136"/>
    </source>
</evidence>
<sequence>MTKGKLIKLTLCGVVVGGLLILGWQRWQYSSTYVSTDNAELDGVIIPVRAKLSGVVISVPVVDNVTVQSGDLLFQIRDNEYRYQLQQREAQWQALLAAAGRAGLPGALDSQVLGAVAMREAAQAALAQASANLEQARNDYQRARRLGAQGVLSTQDLEVAKARFDALSHAQEVARSNAQAAAQSTLANKAELKVQDYRIAAAQAELEQSRIQLNDTRQTAPMRSIVSKKEVEPGQFVVAGQKLMSLIATDPLWITANFKETQVGRVRVGQNARVTVDAFPGHAFEGVVESLAPATGAKFSLLPQENATGNFTKVVQRVQVRIALNDVPDDYKPLLSPGMSVFVEVAAPDDTGHTL</sequence>
<comment type="caution">
    <text evidence="9">The sequence shown here is derived from an EMBL/GenBank/DDBJ whole genome shotgun (WGS) entry which is preliminary data.</text>
</comment>
<dbReference type="AlphaFoldDB" id="A0A120G0H0"/>